<organism evidence="1 2">
    <name type="scientific">Stegodyphus mimosarum</name>
    <name type="common">African social velvet spider</name>
    <dbReference type="NCBI Taxonomy" id="407821"/>
    <lineage>
        <taxon>Eukaryota</taxon>
        <taxon>Metazoa</taxon>
        <taxon>Ecdysozoa</taxon>
        <taxon>Arthropoda</taxon>
        <taxon>Chelicerata</taxon>
        <taxon>Arachnida</taxon>
        <taxon>Araneae</taxon>
        <taxon>Araneomorphae</taxon>
        <taxon>Entelegynae</taxon>
        <taxon>Eresoidea</taxon>
        <taxon>Eresidae</taxon>
        <taxon>Stegodyphus</taxon>
    </lineage>
</organism>
<evidence type="ECO:0000313" key="2">
    <source>
        <dbReference type="Proteomes" id="UP000054359"/>
    </source>
</evidence>
<dbReference type="OrthoDB" id="6431929at2759"/>
<reference evidence="1 2" key="1">
    <citation type="submission" date="2013-11" db="EMBL/GenBank/DDBJ databases">
        <title>Genome sequencing of Stegodyphus mimosarum.</title>
        <authorList>
            <person name="Bechsgaard J."/>
        </authorList>
    </citation>
    <scope>NUCLEOTIDE SEQUENCE [LARGE SCALE GENOMIC DNA]</scope>
</reference>
<gene>
    <name evidence="1" type="ORF">X975_07020</name>
</gene>
<dbReference type="AlphaFoldDB" id="A0A087V0Z1"/>
<accession>A0A087V0Z1</accession>
<sequence>MAAHLSKLKKLWNELNSGLDNKEENRLPEMLLICKILDTLPPSYRTFKSSWLLLSDEKRTLKELTTQLCTHERELRKDPNFLESLDQKH</sequence>
<proteinExistence type="predicted"/>
<dbReference type="Proteomes" id="UP000054359">
    <property type="component" value="Unassembled WGS sequence"/>
</dbReference>
<evidence type="ECO:0000313" key="1">
    <source>
        <dbReference type="EMBL" id="KFM83280.1"/>
    </source>
</evidence>
<dbReference type="EMBL" id="KL816549">
    <property type="protein sequence ID" value="KFM83280.1"/>
    <property type="molecule type" value="Genomic_DNA"/>
</dbReference>
<feature type="non-terminal residue" evidence="1">
    <location>
        <position position="89"/>
    </location>
</feature>
<name>A0A087V0Z1_STEMI</name>
<protein>
    <submittedName>
        <fullName evidence="1">Uncharacterized protein</fullName>
    </submittedName>
</protein>
<keyword evidence="2" id="KW-1185">Reference proteome</keyword>
<dbReference type="STRING" id="407821.A0A087V0Z1"/>